<name>A0A4S3B4D0_9ENTE</name>
<evidence type="ECO:0000256" key="1">
    <source>
        <dbReference type="ARBA" id="ARBA00023125"/>
    </source>
</evidence>
<dbReference type="GO" id="GO:0003677">
    <property type="term" value="F:DNA binding"/>
    <property type="evidence" value="ECO:0007669"/>
    <property type="project" value="UniProtKB-UniRule"/>
</dbReference>
<keyword evidence="1 2" id="KW-0238">DNA-binding</keyword>
<dbReference type="Gene3D" id="1.10.357.10">
    <property type="entry name" value="Tetracycline Repressor, domain 2"/>
    <property type="match status" value="1"/>
</dbReference>
<evidence type="ECO:0000259" key="3">
    <source>
        <dbReference type="PROSITE" id="PS50977"/>
    </source>
</evidence>
<dbReference type="InterPro" id="IPR023772">
    <property type="entry name" value="DNA-bd_HTH_TetR-type_CS"/>
</dbReference>
<dbReference type="InterPro" id="IPR050624">
    <property type="entry name" value="HTH-type_Tx_Regulator"/>
</dbReference>
<dbReference type="Pfam" id="PF00440">
    <property type="entry name" value="TetR_N"/>
    <property type="match status" value="1"/>
</dbReference>
<dbReference type="EMBL" id="SDGV01000018">
    <property type="protein sequence ID" value="THB60660.1"/>
    <property type="molecule type" value="Genomic_DNA"/>
</dbReference>
<dbReference type="PANTHER" id="PTHR43479">
    <property type="entry name" value="ACREF/ENVCD OPERON REPRESSOR-RELATED"/>
    <property type="match status" value="1"/>
</dbReference>
<dbReference type="Proteomes" id="UP000310506">
    <property type="component" value="Unassembled WGS sequence"/>
</dbReference>
<dbReference type="SUPFAM" id="SSF46689">
    <property type="entry name" value="Homeodomain-like"/>
    <property type="match status" value="1"/>
</dbReference>
<dbReference type="PRINTS" id="PR00455">
    <property type="entry name" value="HTHTETR"/>
</dbReference>
<feature type="domain" description="HTH tetR-type" evidence="3">
    <location>
        <begin position="9"/>
        <end position="69"/>
    </location>
</feature>
<evidence type="ECO:0000313" key="5">
    <source>
        <dbReference type="Proteomes" id="UP000310506"/>
    </source>
</evidence>
<keyword evidence="5" id="KW-1185">Reference proteome</keyword>
<organism evidence="4 5">
    <name type="scientific">Vagococcus silagei</name>
    <dbReference type="NCBI Taxonomy" id="2508885"/>
    <lineage>
        <taxon>Bacteria</taxon>
        <taxon>Bacillati</taxon>
        <taxon>Bacillota</taxon>
        <taxon>Bacilli</taxon>
        <taxon>Lactobacillales</taxon>
        <taxon>Enterococcaceae</taxon>
        <taxon>Vagococcus</taxon>
    </lineage>
</organism>
<dbReference type="OrthoDB" id="9810250at2"/>
<proteinExistence type="predicted"/>
<dbReference type="AlphaFoldDB" id="A0A4S3B4D0"/>
<dbReference type="InterPro" id="IPR039532">
    <property type="entry name" value="TetR_C_Firmicutes"/>
</dbReference>
<evidence type="ECO:0000256" key="2">
    <source>
        <dbReference type="PROSITE-ProRule" id="PRU00335"/>
    </source>
</evidence>
<reference evidence="4 5" key="1">
    <citation type="submission" date="2019-01" db="EMBL/GenBank/DDBJ databases">
        <title>Vagococcus silagei sp. nov. isolated from brewer's grain.</title>
        <authorList>
            <person name="Guu J.-R."/>
        </authorList>
    </citation>
    <scope>NUCLEOTIDE SEQUENCE [LARGE SCALE GENOMIC DNA]</scope>
    <source>
        <strain evidence="4 5">2B-2</strain>
    </source>
</reference>
<dbReference type="InterPro" id="IPR001647">
    <property type="entry name" value="HTH_TetR"/>
</dbReference>
<dbReference type="Pfam" id="PF14278">
    <property type="entry name" value="TetR_C_8"/>
    <property type="match status" value="1"/>
</dbReference>
<dbReference type="PROSITE" id="PS50977">
    <property type="entry name" value="HTH_TETR_2"/>
    <property type="match status" value="1"/>
</dbReference>
<sequence length="201" mass="23159">MKKTDIRVIRTKKMIIEAFLSLVNEKGYEAVTIQDIADKAMINRATFYAHFKDKPDLYDYVMEYAVSNLSGILDANKLNKSKFIELKSIEKSLTSIFQLIKEEQNFFCMLTEGSSSEIFRKKLSDVLSTMYEETFSKLRITENDIEVPISFIIEYMTSIFIGTVHWWVTTDSDFDANHMARLVIKLVGNGHLTVLGIDIIQ</sequence>
<protein>
    <submittedName>
        <fullName evidence="4">TetR/AcrR family transcriptional regulator</fullName>
    </submittedName>
</protein>
<dbReference type="InterPro" id="IPR009057">
    <property type="entry name" value="Homeodomain-like_sf"/>
</dbReference>
<dbReference type="PROSITE" id="PS01081">
    <property type="entry name" value="HTH_TETR_1"/>
    <property type="match status" value="1"/>
</dbReference>
<accession>A0A4S3B4D0</accession>
<dbReference type="PANTHER" id="PTHR43479:SF7">
    <property type="entry name" value="TETR-FAMILY TRANSCRIPTIONAL REGULATOR"/>
    <property type="match status" value="1"/>
</dbReference>
<comment type="caution">
    <text evidence="4">The sequence shown here is derived from an EMBL/GenBank/DDBJ whole genome shotgun (WGS) entry which is preliminary data.</text>
</comment>
<evidence type="ECO:0000313" key="4">
    <source>
        <dbReference type="EMBL" id="THB60660.1"/>
    </source>
</evidence>
<gene>
    <name evidence="4" type="ORF">ESZ54_08675</name>
</gene>
<feature type="DNA-binding region" description="H-T-H motif" evidence="2">
    <location>
        <begin position="32"/>
        <end position="51"/>
    </location>
</feature>